<dbReference type="PIRSF" id="PIRSF005814">
    <property type="entry name" value="MutS_YshD"/>
    <property type="match status" value="1"/>
</dbReference>
<accession>A0A810PZZ9</accession>
<comment type="function">
    <text evidence="8">Endonuclease that is involved in the suppression of homologous recombination and thus may have a key role in the control of bacterial genetic diversity.</text>
</comment>
<evidence type="ECO:0000313" key="12">
    <source>
        <dbReference type="Proteomes" id="UP000681343"/>
    </source>
</evidence>
<dbReference type="GO" id="GO:0030983">
    <property type="term" value="F:mismatched DNA binding"/>
    <property type="evidence" value="ECO:0007669"/>
    <property type="project" value="InterPro"/>
</dbReference>
<dbReference type="PROSITE" id="PS00486">
    <property type="entry name" value="DNA_MISMATCH_REPAIR_2"/>
    <property type="match status" value="1"/>
</dbReference>
<name>A0A810PZZ9_9FIRM</name>
<protein>
    <recommendedName>
        <fullName evidence="8">Endonuclease MutS2</fullName>
        <ecNumber evidence="8">3.1.-.-</ecNumber>
    </recommendedName>
    <alternativeName>
        <fullName evidence="8">Ribosome-associated protein quality control-upstream factor</fullName>
        <shortName evidence="8">RQC-upstream factor</shortName>
        <shortName evidence="8">RqcU</shortName>
        <ecNumber evidence="8">3.6.4.-</ecNumber>
    </alternativeName>
</protein>
<dbReference type="GO" id="GO:0006298">
    <property type="term" value="P:mismatch repair"/>
    <property type="evidence" value="ECO:0007669"/>
    <property type="project" value="InterPro"/>
</dbReference>
<reference evidence="11" key="1">
    <citation type="submission" date="2020-09" db="EMBL/GenBank/DDBJ databases">
        <title>New species isolated from human feces.</title>
        <authorList>
            <person name="Kitahara M."/>
            <person name="Shigeno Y."/>
            <person name="Shime M."/>
            <person name="Matsumoto Y."/>
            <person name="Nakamura S."/>
            <person name="Motooka D."/>
            <person name="Fukuoka S."/>
            <person name="Nishikawa H."/>
            <person name="Benno Y."/>
        </authorList>
    </citation>
    <scope>NUCLEOTIDE SEQUENCE</scope>
    <source>
        <strain evidence="11">MM35</strain>
        <plasmid evidence="11">pMM35_01</plasmid>
    </source>
</reference>
<dbReference type="AlphaFoldDB" id="A0A810PZZ9"/>
<keyword evidence="4 8" id="KW-0378">Hydrolase</keyword>
<keyword evidence="1 8" id="KW-0540">Nuclease</keyword>
<dbReference type="SMART" id="SM00463">
    <property type="entry name" value="SMR"/>
    <property type="match status" value="1"/>
</dbReference>
<dbReference type="EC" id="3.6.4.-" evidence="8"/>
<dbReference type="Gene3D" id="3.40.50.300">
    <property type="entry name" value="P-loop containing nucleotide triphosphate hydrolases"/>
    <property type="match status" value="1"/>
</dbReference>
<keyword evidence="2 8" id="KW-0699">rRNA-binding</keyword>
<dbReference type="Pfam" id="PF00488">
    <property type="entry name" value="MutS_V"/>
    <property type="match status" value="1"/>
</dbReference>
<dbReference type="PANTHER" id="PTHR48466:SF2">
    <property type="entry name" value="OS10G0509000 PROTEIN"/>
    <property type="match status" value="1"/>
</dbReference>
<feature type="binding site" evidence="8">
    <location>
        <begin position="335"/>
        <end position="342"/>
    </location>
    <ligand>
        <name>ATP</name>
        <dbReference type="ChEBI" id="CHEBI:30616"/>
    </ligand>
</feature>
<keyword evidence="12" id="KW-1185">Reference proteome</keyword>
<dbReference type="GO" id="GO:0019843">
    <property type="term" value="F:rRNA binding"/>
    <property type="evidence" value="ECO:0007669"/>
    <property type="project" value="UniProtKB-UniRule"/>
</dbReference>
<dbReference type="InterPro" id="IPR005747">
    <property type="entry name" value="MutS2"/>
</dbReference>
<dbReference type="InterPro" id="IPR045076">
    <property type="entry name" value="MutS"/>
</dbReference>
<dbReference type="InterPro" id="IPR046893">
    <property type="entry name" value="MSSS"/>
</dbReference>
<evidence type="ECO:0000256" key="9">
    <source>
        <dbReference type="SAM" id="Coils"/>
    </source>
</evidence>
<dbReference type="GO" id="GO:0005524">
    <property type="term" value="F:ATP binding"/>
    <property type="evidence" value="ECO:0007669"/>
    <property type="project" value="UniProtKB-UniRule"/>
</dbReference>
<dbReference type="InterPro" id="IPR000432">
    <property type="entry name" value="DNA_mismatch_repair_MutS_C"/>
</dbReference>
<dbReference type="RefSeq" id="WP_212821345.1">
    <property type="nucleotide sequence ID" value="NZ_AP023416.1"/>
</dbReference>
<dbReference type="FunFam" id="3.40.50.300:FF:000830">
    <property type="entry name" value="Endonuclease MutS2"/>
    <property type="match status" value="1"/>
</dbReference>
<dbReference type="PROSITE" id="PS50828">
    <property type="entry name" value="SMR"/>
    <property type="match status" value="1"/>
</dbReference>
<organism evidence="11 12">
    <name type="scientific">Vescimonas fastidiosa</name>
    <dbReference type="NCBI Taxonomy" id="2714353"/>
    <lineage>
        <taxon>Bacteria</taxon>
        <taxon>Bacillati</taxon>
        <taxon>Bacillota</taxon>
        <taxon>Clostridia</taxon>
        <taxon>Eubacteriales</taxon>
        <taxon>Oscillospiraceae</taxon>
        <taxon>Vescimonas</taxon>
    </lineage>
</organism>
<keyword evidence="3 8" id="KW-0547">Nucleotide-binding</keyword>
<dbReference type="NCBIfam" id="TIGR01069">
    <property type="entry name" value="mutS2"/>
    <property type="match status" value="1"/>
</dbReference>
<dbReference type="SMART" id="SM00534">
    <property type="entry name" value="MUTSac"/>
    <property type="match status" value="1"/>
</dbReference>
<keyword evidence="7 8" id="KW-0238">DNA-binding</keyword>
<geneLocation type="plasmid" evidence="11 12">
    <name>pMM35_01</name>
</geneLocation>
<evidence type="ECO:0000256" key="1">
    <source>
        <dbReference type="ARBA" id="ARBA00022722"/>
    </source>
</evidence>
<dbReference type="PANTHER" id="PTHR48466">
    <property type="entry name" value="OS10G0509000 PROTEIN-RELATED"/>
    <property type="match status" value="1"/>
</dbReference>
<sequence>MNTLFEKSIRTLELPVVLEMLASLAVSDAAKEKCRGLSPVCQLEEAVRLQEETQSARERLGLYGSPSFSGVKDVSRALNRADHGGVLNTRELLDVADLLTASRRVAEYDRDRQGEKTVLDHLFSALHTNKFLEDKIRGAILDEETIADSASPELADIRRKMRLAASKGRQILQRIISSPSYAKVLQEALITQRDGRFVVPVKAECKGSIPGLVHDISSSGATLFVEPMGVVQANNELKELQAREEKEIDRILRILSGECAAQMMNILYDYDILVHLDVIFARGQLSYRMNAAKPILARRGGIVLRRARHPLLDQAKAVPISLELGNSYDTLVITGPNTGGKTVTLKTIGLLTLMAQCGLQIPADDGCRLRVFDRVLADVGDEQSIEQSLSTFSAHMSNTVEILRQADENSLLLFDELGAGTDPVEGAALAIAIIQNGRSKGSLIAATTHYAEMKTFAMTTAGVENASCEFDVATLRPTYRLLIGIPGKSNAFAISRRLGLDEEVIAAAKAQMDSESIRFEDVLTQLEEKRQRLEKAQAEADRLWQQSQEDARKARTFREQMEKAKENARSKGENEARRIVRQAQQQVDEIFAELDELRRKMQQQADFQAINDAKVSARKHMNAAQEALHLREETPEPETPSRPIAAGDRVELPGVHTAATVVQVNGDGSLVLQAGKMKMTAKPGQVRLIEGQPQAKKQAAVPKAGTAPTLHLERRASSELDIRGYETLEAESVVENYLDAAVMAKLETVTIIHGKGTGALRKAVHEILKRSKAVKSFRLGRYGEGEAGVTVVELK</sequence>
<dbReference type="SMART" id="SM00533">
    <property type="entry name" value="MUTSd"/>
    <property type="match status" value="1"/>
</dbReference>
<evidence type="ECO:0000256" key="7">
    <source>
        <dbReference type="ARBA" id="ARBA00023125"/>
    </source>
</evidence>
<dbReference type="GO" id="GO:0072344">
    <property type="term" value="P:rescue of stalled ribosome"/>
    <property type="evidence" value="ECO:0007669"/>
    <property type="project" value="UniProtKB-UniRule"/>
</dbReference>
<evidence type="ECO:0000313" key="11">
    <source>
        <dbReference type="EMBL" id="BCK79647.1"/>
    </source>
</evidence>
<dbReference type="InterPro" id="IPR027417">
    <property type="entry name" value="P-loop_NTPase"/>
</dbReference>
<dbReference type="GO" id="GO:0004519">
    <property type="term" value="F:endonuclease activity"/>
    <property type="evidence" value="ECO:0007669"/>
    <property type="project" value="UniProtKB-UniRule"/>
</dbReference>
<dbReference type="Proteomes" id="UP000681343">
    <property type="component" value="Plasmid pMM35_01"/>
</dbReference>
<dbReference type="InterPro" id="IPR036187">
    <property type="entry name" value="DNA_mismatch_repair_MutS_sf"/>
</dbReference>
<dbReference type="Pfam" id="PF01713">
    <property type="entry name" value="Smr"/>
    <property type="match status" value="1"/>
</dbReference>
<dbReference type="SUPFAM" id="SSF160443">
    <property type="entry name" value="SMR domain-like"/>
    <property type="match status" value="1"/>
</dbReference>
<dbReference type="InterPro" id="IPR007696">
    <property type="entry name" value="DNA_mismatch_repair_MutS_core"/>
</dbReference>
<dbReference type="GO" id="GO:0045910">
    <property type="term" value="P:negative regulation of DNA recombination"/>
    <property type="evidence" value="ECO:0007669"/>
    <property type="project" value="InterPro"/>
</dbReference>
<dbReference type="GO" id="GO:0016887">
    <property type="term" value="F:ATP hydrolysis activity"/>
    <property type="evidence" value="ECO:0007669"/>
    <property type="project" value="InterPro"/>
</dbReference>
<dbReference type="EMBL" id="AP023416">
    <property type="protein sequence ID" value="BCK79647.1"/>
    <property type="molecule type" value="Genomic_DNA"/>
</dbReference>
<keyword evidence="9" id="KW-0175">Coiled coil</keyword>
<dbReference type="SUPFAM" id="SSF48334">
    <property type="entry name" value="DNA repair protein MutS, domain III"/>
    <property type="match status" value="1"/>
</dbReference>
<comment type="subunit">
    <text evidence="8">Homodimer. Binds to stalled ribosomes, contacting rRNA.</text>
</comment>
<keyword evidence="11" id="KW-0614">Plasmid</keyword>
<dbReference type="HAMAP" id="MF_00092">
    <property type="entry name" value="MutS2"/>
    <property type="match status" value="1"/>
</dbReference>
<dbReference type="KEGG" id="vfa:MM35RIKEN_18390"/>
<feature type="domain" description="Smr" evidence="10">
    <location>
        <begin position="720"/>
        <end position="795"/>
    </location>
</feature>
<evidence type="ECO:0000256" key="4">
    <source>
        <dbReference type="ARBA" id="ARBA00022801"/>
    </source>
</evidence>
<dbReference type="Pfam" id="PF20297">
    <property type="entry name" value="MSSS"/>
    <property type="match status" value="1"/>
</dbReference>
<dbReference type="SUPFAM" id="SSF52540">
    <property type="entry name" value="P-loop containing nucleoside triphosphate hydrolases"/>
    <property type="match status" value="1"/>
</dbReference>
<proteinExistence type="inferred from homology"/>
<dbReference type="Gene3D" id="3.30.1370.110">
    <property type="match status" value="1"/>
</dbReference>
<keyword evidence="5 8" id="KW-0067">ATP-binding</keyword>
<keyword evidence="8 11" id="KW-0255">Endonuclease</keyword>
<dbReference type="CDD" id="cd03280">
    <property type="entry name" value="ABC_MutS2"/>
    <property type="match status" value="1"/>
</dbReference>
<evidence type="ECO:0000256" key="2">
    <source>
        <dbReference type="ARBA" id="ARBA00022730"/>
    </source>
</evidence>
<evidence type="ECO:0000256" key="5">
    <source>
        <dbReference type="ARBA" id="ARBA00022840"/>
    </source>
</evidence>
<evidence type="ECO:0000256" key="3">
    <source>
        <dbReference type="ARBA" id="ARBA00022741"/>
    </source>
</evidence>
<dbReference type="InterPro" id="IPR036063">
    <property type="entry name" value="Smr_dom_sf"/>
</dbReference>
<dbReference type="EC" id="3.1.-.-" evidence="8"/>
<evidence type="ECO:0000259" key="10">
    <source>
        <dbReference type="PROSITE" id="PS50828"/>
    </source>
</evidence>
<evidence type="ECO:0000256" key="6">
    <source>
        <dbReference type="ARBA" id="ARBA00022884"/>
    </source>
</evidence>
<evidence type="ECO:0000256" key="8">
    <source>
        <dbReference type="HAMAP-Rule" id="MF_00092"/>
    </source>
</evidence>
<keyword evidence="6 8" id="KW-0694">RNA-binding</keyword>
<comment type="similarity">
    <text evidence="8">Belongs to the DNA mismatch repair MutS family. MutS2 subfamily.</text>
</comment>
<dbReference type="InterPro" id="IPR002625">
    <property type="entry name" value="Smr_dom"/>
</dbReference>
<dbReference type="GO" id="GO:0140664">
    <property type="term" value="F:ATP-dependent DNA damage sensor activity"/>
    <property type="evidence" value="ECO:0007669"/>
    <property type="project" value="InterPro"/>
</dbReference>
<dbReference type="GO" id="GO:0043023">
    <property type="term" value="F:ribosomal large subunit binding"/>
    <property type="evidence" value="ECO:0007669"/>
    <property type="project" value="UniProtKB-UniRule"/>
</dbReference>
<gene>
    <name evidence="8 11" type="primary">mutS2</name>
    <name evidence="8" type="synonym">rqcU</name>
    <name evidence="11" type="ORF">MM35RIKEN_18390</name>
</gene>
<comment type="function">
    <text evidence="8">Acts as a ribosome collision sensor, splitting the ribosome into its 2 subunits. Detects stalled/collided 70S ribosomes which it binds and splits by an ATP-hydrolysis driven conformational change. Acts upstream of the ribosome quality control system (RQC), a ribosome-associated complex that mediates the extraction of incompletely synthesized nascent chains from stalled ribosomes and their subsequent degradation. Probably generates substrates for RQC.</text>
</comment>
<feature type="coiled-coil region" evidence="9">
    <location>
        <begin position="516"/>
        <end position="600"/>
    </location>
</feature>